<comment type="caution">
    <text evidence="7">The sequence shown here is derived from an EMBL/GenBank/DDBJ whole genome shotgun (WGS) entry which is preliminary data.</text>
</comment>
<keyword evidence="3 5" id="KW-0732">Signal</keyword>
<accession>A0A8H5FQZ0</accession>
<evidence type="ECO:0000313" key="8">
    <source>
        <dbReference type="Proteomes" id="UP000559027"/>
    </source>
</evidence>
<evidence type="ECO:0000259" key="6">
    <source>
        <dbReference type="PROSITE" id="PS52012"/>
    </source>
</evidence>
<evidence type="ECO:0000256" key="1">
    <source>
        <dbReference type="ARBA" id="ARBA00004613"/>
    </source>
</evidence>
<feature type="signal peptide" evidence="5">
    <location>
        <begin position="1"/>
        <end position="18"/>
    </location>
</feature>
<feature type="chain" id="PRO_5034381428" description="CFEM domain-containing protein" evidence="5">
    <location>
        <begin position="19"/>
        <end position="150"/>
    </location>
</feature>
<sequence>MYMHLVFALANFFVITCAQGTSSANPPPSLATGVPQEISSTSIPPCVLQCLTQAAQAAGCGMTDRICACTNASFQHASLSCLQSGCPPLDQATAAVLQEEQCRTAMNPTTQIMPASTTSPNVATTITIGTGAGSIGWVLIAGGLGFVVAF</sequence>
<dbReference type="InterPro" id="IPR008427">
    <property type="entry name" value="Extracellular_membr_CFEM_dom"/>
</dbReference>
<evidence type="ECO:0000256" key="4">
    <source>
        <dbReference type="ARBA" id="ARBA00023157"/>
    </source>
</evidence>
<comment type="subcellular location">
    <subcellularLocation>
        <location evidence="1">Secreted</location>
    </subcellularLocation>
</comment>
<dbReference type="Proteomes" id="UP000559027">
    <property type="component" value="Unassembled WGS sequence"/>
</dbReference>
<keyword evidence="8" id="KW-1185">Reference proteome</keyword>
<dbReference type="PROSITE" id="PS52012">
    <property type="entry name" value="CFEM"/>
    <property type="match status" value="1"/>
</dbReference>
<keyword evidence="2" id="KW-0964">Secreted</keyword>
<dbReference type="EMBL" id="JAACJO010000043">
    <property type="protein sequence ID" value="KAF5345582.1"/>
    <property type="molecule type" value="Genomic_DNA"/>
</dbReference>
<organism evidence="7 8">
    <name type="scientific">Leucocoprinus leucothites</name>
    <dbReference type="NCBI Taxonomy" id="201217"/>
    <lineage>
        <taxon>Eukaryota</taxon>
        <taxon>Fungi</taxon>
        <taxon>Dikarya</taxon>
        <taxon>Basidiomycota</taxon>
        <taxon>Agaricomycotina</taxon>
        <taxon>Agaricomycetes</taxon>
        <taxon>Agaricomycetidae</taxon>
        <taxon>Agaricales</taxon>
        <taxon>Agaricineae</taxon>
        <taxon>Agaricaceae</taxon>
        <taxon>Leucocoprinus</taxon>
    </lineage>
</organism>
<protein>
    <recommendedName>
        <fullName evidence="6">CFEM domain-containing protein</fullName>
    </recommendedName>
</protein>
<dbReference type="SMART" id="SM00747">
    <property type="entry name" value="CFEM"/>
    <property type="match status" value="1"/>
</dbReference>
<dbReference type="OrthoDB" id="4505683at2759"/>
<name>A0A8H5FQZ0_9AGAR</name>
<evidence type="ECO:0000313" key="7">
    <source>
        <dbReference type="EMBL" id="KAF5345582.1"/>
    </source>
</evidence>
<dbReference type="Pfam" id="PF05730">
    <property type="entry name" value="CFEM"/>
    <property type="match status" value="1"/>
</dbReference>
<gene>
    <name evidence="7" type="ORF">D9756_011039</name>
</gene>
<keyword evidence="4" id="KW-1015">Disulfide bond</keyword>
<feature type="domain" description="CFEM" evidence="6">
    <location>
        <begin position="18"/>
        <end position="127"/>
    </location>
</feature>
<dbReference type="AlphaFoldDB" id="A0A8H5FQZ0"/>
<evidence type="ECO:0000256" key="3">
    <source>
        <dbReference type="ARBA" id="ARBA00022729"/>
    </source>
</evidence>
<reference evidence="7 8" key="1">
    <citation type="journal article" date="2020" name="ISME J.">
        <title>Uncovering the hidden diversity of litter-decomposition mechanisms in mushroom-forming fungi.</title>
        <authorList>
            <person name="Floudas D."/>
            <person name="Bentzer J."/>
            <person name="Ahren D."/>
            <person name="Johansson T."/>
            <person name="Persson P."/>
            <person name="Tunlid A."/>
        </authorList>
    </citation>
    <scope>NUCLEOTIDE SEQUENCE [LARGE SCALE GENOMIC DNA]</scope>
    <source>
        <strain evidence="7 8">CBS 146.42</strain>
    </source>
</reference>
<evidence type="ECO:0000256" key="2">
    <source>
        <dbReference type="ARBA" id="ARBA00022525"/>
    </source>
</evidence>
<evidence type="ECO:0000256" key="5">
    <source>
        <dbReference type="SAM" id="SignalP"/>
    </source>
</evidence>
<dbReference type="GO" id="GO:0005576">
    <property type="term" value="C:extracellular region"/>
    <property type="evidence" value="ECO:0007669"/>
    <property type="project" value="UniProtKB-SubCell"/>
</dbReference>
<proteinExistence type="predicted"/>